<dbReference type="Proteomes" id="UP000796880">
    <property type="component" value="Unassembled WGS sequence"/>
</dbReference>
<name>A0A8K0DYT9_9ROSA</name>
<keyword evidence="2" id="KW-1185">Reference proteome</keyword>
<dbReference type="AlphaFoldDB" id="A0A8K0DYT9"/>
<protein>
    <submittedName>
        <fullName evidence="1">Uncharacterized protein</fullName>
    </submittedName>
</protein>
<gene>
    <name evidence="1" type="ORF">FNV43_RR19456</name>
</gene>
<dbReference type="OrthoDB" id="1816464at2759"/>
<sequence>METSTDNSSKVLQAWKVVVLADLNVDAPPLNRRQRLAIDESSQDKSTAMCIDNAVVEGEAKRVNKLGKCRSRYSKVDFSLDYGDDADGDLPAQGVPLVCDKEVSSLKTIGSTIKGSLAYEKVAEILLRPEAEIGSPELLSLVQIHHAQCLLLESSGDNNVDKELEPEGLITIAFNICNKPLNP</sequence>
<dbReference type="EMBL" id="VOIH02000009">
    <property type="protein sequence ID" value="KAF3436709.1"/>
    <property type="molecule type" value="Genomic_DNA"/>
</dbReference>
<proteinExistence type="predicted"/>
<evidence type="ECO:0000313" key="1">
    <source>
        <dbReference type="EMBL" id="KAF3436709.1"/>
    </source>
</evidence>
<accession>A0A8K0DYT9</accession>
<evidence type="ECO:0000313" key="2">
    <source>
        <dbReference type="Proteomes" id="UP000796880"/>
    </source>
</evidence>
<comment type="caution">
    <text evidence="1">The sequence shown here is derived from an EMBL/GenBank/DDBJ whole genome shotgun (WGS) entry which is preliminary data.</text>
</comment>
<organism evidence="1 2">
    <name type="scientific">Rhamnella rubrinervis</name>
    <dbReference type="NCBI Taxonomy" id="2594499"/>
    <lineage>
        <taxon>Eukaryota</taxon>
        <taxon>Viridiplantae</taxon>
        <taxon>Streptophyta</taxon>
        <taxon>Embryophyta</taxon>
        <taxon>Tracheophyta</taxon>
        <taxon>Spermatophyta</taxon>
        <taxon>Magnoliopsida</taxon>
        <taxon>eudicotyledons</taxon>
        <taxon>Gunneridae</taxon>
        <taxon>Pentapetalae</taxon>
        <taxon>rosids</taxon>
        <taxon>fabids</taxon>
        <taxon>Rosales</taxon>
        <taxon>Rhamnaceae</taxon>
        <taxon>rhamnoid group</taxon>
        <taxon>Rhamneae</taxon>
        <taxon>Rhamnella</taxon>
    </lineage>
</organism>
<reference evidence="1" key="1">
    <citation type="submission" date="2020-03" db="EMBL/GenBank/DDBJ databases">
        <title>A high-quality chromosome-level genome assembly of a woody plant with both climbing and erect habits, Rhamnella rubrinervis.</title>
        <authorList>
            <person name="Lu Z."/>
            <person name="Yang Y."/>
            <person name="Zhu X."/>
            <person name="Sun Y."/>
        </authorList>
    </citation>
    <scope>NUCLEOTIDE SEQUENCE</scope>
    <source>
        <strain evidence="1">BYM</strain>
        <tissue evidence="1">Leaf</tissue>
    </source>
</reference>